<accession>A0A0G4MPV2</accession>
<name>A0A0G4MPV2_VERLO</name>
<proteinExistence type="predicted"/>
<gene>
    <name evidence="1" type="ORF">BN1708_019990</name>
</gene>
<feature type="non-terminal residue" evidence="1">
    <location>
        <position position="1"/>
    </location>
</feature>
<evidence type="ECO:0000313" key="1">
    <source>
        <dbReference type="EMBL" id="CRK36278.1"/>
    </source>
</evidence>
<dbReference type="EMBL" id="CVQH01024012">
    <property type="protein sequence ID" value="CRK36278.1"/>
    <property type="molecule type" value="Genomic_DNA"/>
</dbReference>
<dbReference type="Proteomes" id="UP000044602">
    <property type="component" value="Unassembled WGS sequence"/>
</dbReference>
<organism evidence="1 2">
    <name type="scientific">Verticillium longisporum</name>
    <name type="common">Verticillium dahliae var. longisporum</name>
    <dbReference type="NCBI Taxonomy" id="100787"/>
    <lineage>
        <taxon>Eukaryota</taxon>
        <taxon>Fungi</taxon>
        <taxon>Dikarya</taxon>
        <taxon>Ascomycota</taxon>
        <taxon>Pezizomycotina</taxon>
        <taxon>Sordariomycetes</taxon>
        <taxon>Hypocreomycetidae</taxon>
        <taxon>Glomerellales</taxon>
        <taxon>Plectosphaerellaceae</taxon>
        <taxon>Verticillium</taxon>
    </lineage>
</organism>
<sequence>ARRQGSRGCR</sequence>
<evidence type="ECO:0000313" key="2">
    <source>
        <dbReference type="Proteomes" id="UP000044602"/>
    </source>
</evidence>
<protein>
    <submittedName>
        <fullName evidence="1">Uncharacterized protein</fullName>
    </submittedName>
</protein>
<reference evidence="2" key="1">
    <citation type="submission" date="2015-05" db="EMBL/GenBank/DDBJ databases">
        <authorList>
            <person name="Fogelqvist Johan"/>
        </authorList>
    </citation>
    <scope>NUCLEOTIDE SEQUENCE [LARGE SCALE GENOMIC DNA]</scope>
</reference>
<keyword evidence="2" id="KW-1185">Reference proteome</keyword>